<feature type="binding site" evidence="7">
    <location>
        <position position="252"/>
    </location>
    <ligand>
        <name>ATP</name>
        <dbReference type="ChEBI" id="CHEBI:30616"/>
    </ligand>
</feature>
<protein>
    <submittedName>
        <fullName evidence="9">Pto-interacting protein 1</fullName>
    </submittedName>
</protein>
<dbReference type="Pfam" id="PF00069">
    <property type="entry name" value="Pkinase"/>
    <property type="match status" value="1"/>
</dbReference>
<evidence type="ECO:0000256" key="4">
    <source>
        <dbReference type="ARBA" id="ARBA00022741"/>
    </source>
</evidence>
<feature type="domain" description="Protein kinase" evidence="8">
    <location>
        <begin position="959"/>
        <end position="1202"/>
    </location>
</feature>
<reference evidence="9" key="1">
    <citation type="submission" date="2020-06" db="EMBL/GenBank/DDBJ databases">
        <authorList>
            <person name="Li T."/>
            <person name="Hu X."/>
            <person name="Zhang T."/>
            <person name="Song X."/>
            <person name="Zhang H."/>
            <person name="Dai N."/>
            <person name="Sheng W."/>
            <person name="Hou X."/>
            <person name="Wei L."/>
        </authorList>
    </citation>
    <scope>NUCLEOTIDE SEQUENCE</scope>
    <source>
        <strain evidence="9">G02</strain>
        <tissue evidence="9">Leaf</tissue>
    </source>
</reference>
<dbReference type="InterPro" id="IPR000719">
    <property type="entry name" value="Prot_kinase_dom"/>
</dbReference>
<proteinExistence type="predicted"/>
<feature type="domain" description="Protein kinase" evidence="8">
    <location>
        <begin position="223"/>
        <end position="468"/>
    </location>
</feature>
<dbReference type="PROSITE" id="PS00107">
    <property type="entry name" value="PROTEIN_KINASE_ATP"/>
    <property type="match status" value="2"/>
</dbReference>
<evidence type="ECO:0000259" key="8">
    <source>
        <dbReference type="PROSITE" id="PS50011"/>
    </source>
</evidence>
<dbReference type="PANTHER" id="PTHR47983">
    <property type="entry name" value="PTO-INTERACTING PROTEIN 1-LIKE"/>
    <property type="match status" value="1"/>
</dbReference>
<dbReference type="GO" id="GO:0004674">
    <property type="term" value="F:protein serine/threonine kinase activity"/>
    <property type="evidence" value="ECO:0007669"/>
    <property type="project" value="UniProtKB-KW"/>
</dbReference>
<keyword evidence="3" id="KW-0808">Transferase</keyword>
<feature type="domain" description="Protein kinase" evidence="8">
    <location>
        <begin position="1292"/>
        <end position="1592"/>
    </location>
</feature>
<feature type="binding site" evidence="7">
    <location>
        <position position="988"/>
    </location>
    <ligand>
        <name>ATP</name>
        <dbReference type="ChEBI" id="CHEBI:30616"/>
    </ligand>
</feature>
<evidence type="ECO:0000256" key="7">
    <source>
        <dbReference type="PROSITE-ProRule" id="PRU10141"/>
    </source>
</evidence>
<dbReference type="EMBL" id="JACGWJ010000001">
    <property type="protein sequence ID" value="KAL0441120.1"/>
    <property type="molecule type" value="Genomic_DNA"/>
</dbReference>
<dbReference type="PROSITE" id="PS00108">
    <property type="entry name" value="PROTEIN_KINASE_ST"/>
    <property type="match status" value="1"/>
</dbReference>
<evidence type="ECO:0000256" key="2">
    <source>
        <dbReference type="ARBA" id="ARBA00022553"/>
    </source>
</evidence>
<dbReference type="PANTHER" id="PTHR47983:SF3">
    <property type="entry name" value="OS05G0135800 PROTEIN"/>
    <property type="match status" value="1"/>
</dbReference>
<dbReference type="InterPro" id="IPR011009">
    <property type="entry name" value="Kinase-like_dom_sf"/>
</dbReference>
<organism evidence="9">
    <name type="scientific">Sesamum radiatum</name>
    <name type="common">Black benniseed</name>
    <dbReference type="NCBI Taxonomy" id="300843"/>
    <lineage>
        <taxon>Eukaryota</taxon>
        <taxon>Viridiplantae</taxon>
        <taxon>Streptophyta</taxon>
        <taxon>Embryophyta</taxon>
        <taxon>Tracheophyta</taxon>
        <taxon>Spermatophyta</taxon>
        <taxon>Magnoliopsida</taxon>
        <taxon>eudicotyledons</taxon>
        <taxon>Gunneridae</taxon>
        <taxon>Pentapetalae</taxon>
        <taxon>asterids</taxon>
        <taxon>lamiids</taxon>
        <taxon>Lamiales</taxon>
        <taxon>Pedaliaceae</taxon>
        <taxon>Sesamum</taxon>
    </lineage>
</organism>
<dbReference type="Gene3D" id="1.10.510.10">
    <property type="entry name" value="Transferase(Phosphotransferase) domain 1"/>
    <property type="match status" value="5"/>
</dbReference>
<dbReference type="FunFam" id="1.10.510.10:FF:000195">
    <property type="entry name" value="pto-interacting protein 1"/>
    <property type="match status" value="1"/>
</dbReference>
<evidence type="ECO:0000256" key="1">
    <source>
        <dbReference type="ARBA" id="ARBA00022527"/>
    </source>
</evidence>
<dbReference type="SUPFAM" id="SSF56112">
    <property type="entry name" value="Protein kinase-like (PK-like)"/>
    <property type="match status" value="3"/>
</dbReference>
<dbReference type="InterPro" id="IPR017441">
    <property type="entry name" value="Protein_kinase_ATP_BS"/>
</dbReference>
<dbReference type="Gene3D" id="3.30.200.20">
    <property type="entry name" value="Phosphorylase Kinase, domain 1"/>
    <property type="match status" value="1"/>
</dbReference>
<evidence type="ECO:0000313" key="9">
    <source>
        <dbReference type="EMBL" id="KAL0441120.1"/>
    </source>
</evidence>
<keyword evidence="2" id="KW-0597">Phosphoprotein</keyword>
<dbReference type="InterPro" id="IPR052101">
    <property type="entry name" value="Plant_StressResp_Kinase"/>
</dbReference>
<dbReference type="FunFam" id="2.60.120.430:FF:000003">
    <property type="entry name" value="FERONIA receptor-like kinase"/>
    <property type="match status" value="1"/>
</dbReference>
<keyword evidence="5" id="KW-0418">Kinase</keyword>
<dbReference type="InterPro" id="IPR008271">
    <property type="entry name" value="Ser/Thr_kinase_AS"/>
</dbReference>
<comment type="caution">
    <text evidence="9">The sequence shown here is derived from an EMBL/GenBank/DDBJ whole genome shotgun (WGS) entry which is preliminary data.</text>
</comment>
<dbReference type="InterPro" id="IPR001245">
    <property type="entry name" value="Ser-Thr/Tyr_kinase_cat_dom"/>
</dbReference>
<dbReference type="FunFam" id="1.10.510.10:FF:000095">
    <property type="entry name" value="protein STRUBBELIG-RECEPTOR FAMILY 8"/>
    <property type="match status" value="1"/>
</dbReference>
<dbReference type="SMART" id="SM00220">
    <property type="entry name" value="S_TKc"/>
    <property type="match status" value="3"/>
</dbReference>
<keyword evidence="4 7" id="KW-0547">Nucleotide-binding</keyword>
<dbReference type="GO" id="GO:0005524">
    <property type="term" value="F:ATP binding"/>
    <property type="evidence" value="ECO:0007669"/>
    <property type="project" value="UniProtKB-UniRule"/>
</dbReference>
<keyword evidence="6 7" id="KW-0067">ATP-binding</keyword>
<reference evidence="9" key="2">
    <citation type="journal article" date="2024" name="Plant">
        <title>Genomic evolution and insights into agronomic trait innovations of Sesamum species.</title>
        <authorList>
            <person name="Miao H."/>
            <person name="Wang L."/>
            <person name="Qu L."/>
            <person name="Liu H."/>
            <person name="Sun Y."/>
            <person name="Le M."/>
            <person name="Wang Q."/>
            <person name="Wei S."/>
            <person name="Zheng Y."/>
            <person name="Lin W."/>
            <person name="Duan Y."/>
            <person name="Cao H."/>
            <person name="Xiong S."/>
            <person name="Wang X."/>
            <person name="Wei L."/>
            <person name="Li C."/>
            <person name="Ma Q."/>
            <person name="Ju M."/>
            <person name="Zhao R."/>
            <person name="Li G."/>
            <person name="Mu C."/>
            <person name="Tian Q."/>
            <person name="Mei H."/>
            <person name="Zhang T."/>
            <person name="Gao T."/>
            <person name="Zhang H."/>
        </authorList>
    </citation>
    <scope>NUCLEOTIDE SEQUENCE</scope>
    <source>
        <strain evidence="9">G02</strain>
    </source>
</reference>
<evidence type="ECO:0000256" key="3">
    <source>
        <dbReference type="ARBA" id="ARBA00022679"/>
    </source>
</evidence>
<sequence>MDKQILTKWAQENISKGKAVRIVDSNLRGEISQDSLKAFVGVAERCLHDEPKKRPTMAQVVLQLEFALEQQGSLEPSVTNGITTDFDYIHSSDYETNFAVGTEITSDVFDVHSADYKTNVTGITSNVFEVHSSDYASPLSKVVNPEPPSRRKDGVKATTHKPLRLWPWGAFWNRVKPSGKNELLLADYHATGTMQKFKETFNTPPVAVHAIPLDELKDITDNFGLKCSLGEGMYGSVYHGVLKSGQAAAIKKLDSGNQPDQEFLAKVSLESSIKHENLVQLLGYCVDGGLHILAYEYAPNGSLYDIGRKGVKVAQPGPVPSWAQRVKIAVGAAKGLEIADFGLSNQQPDMAARFRSTRVLGTFGYHAPEYTLTGQLSSKSDVYCYGVVLLELLTGRRPVDHTLPRGQKNLVTWASTKLSKDKVEQCIDARLNGEYPPKAAAEMAAVAALCLKYEAELRPNMGAGPEFLPGSFCWIGGTHWRRGRGSGCEGNGESMYERSRVVYVSRKIGAVAREEATVEEKRGHLLEISASTMHLSPVSLALLLLCFVTFIFATNNPTPSTGDISINCGSNGASTAHDGREWLGDVQPKFSSSVQMEGSSTTSSVIHKLISADDPVPHKTARLSRSRFSYAFQVNPGQKILRLHFNPAQYKGFKSFKDLFSVEVGPFTLLSNFSASLFANALGVNSFVKEFGINIEEYQHGDIGVQVVGKSPFYVDSSTALEIIHRLNIKQDSVSSTANNIGNMFGIWESGPNRKAREIKNITWKVPVDVGFKYLVRLHFSEIGFKMAEIGGLIYKVHINEIIVNTNINIVTEKDDESSMPWYRDYIVMMKGHKQQGKRELLICLESNDEFMDGQGPLKGFEIMKLSNPDNSLSSPHPLPPARDSSHWIIKNLVKVLGWRNIIATLTIIGLALVNISIYALLQIWEASRTKEENKPSAKAERLCRQFSLAEMQLATRNFSDAHLIGKGGFGKVYKGLIDNGRETVAIKRQKSNSKQGAQYMASGTLGDHLYKLARKSENGSSLTWKQRLNICIGAGRGLDYLHTGQPLIHRDVKASNILLDENFIAKVSDFGLAKHLSRSRLESHISTKVKGTFGYLDPNYLMTGKLTKSSDTYAFGVVLLEVLSGRPALDPSFPVYEQNLPKWARENISTGKADQIVAPNLRSEISENSLKAFVGVAERCLHDEPKKRPTMAQVVLQLEFALEQQESSMSPVTKGITGDVDGIHSHDNKTNFVVSTGQLATASADVQNLTPPLKEQTTSKVVNPELPSGRKDGVKATAHKPLRIWPWDAFWNRVKLSGKNELLISDYHTTETMQKYEETFNMPPIAVPAIPLDELKDITGNFGFKCLLGEGMYGRVSLKSSTKHENLVQLLGYGVDGGLHALAYEYAPNGSLHDILHGRKGVKGAQPGPVLSWAQRVKIAVGAAKGLEYIHEKAQIHCDIKSSNVLLFDDCRVAKIADFGFSSNQQPKMGALLTSTRVLGTFGYHSPEYALTGQLSSKSDIYSFGIVLLELLTGRKPVDHTLPRGQQSLVTWASPRLTEDRVKQCIDARLNGEYPPKAAAKMAAVAALCVQYEGEFRPKMSIVVKALQHLLNTASTPPVQAPNS</sequence>
<gene>
    <name evidence="9" type="ORF">Sradi_0050900</name>
</gene>
<accession>A0AAW2WLH0</accession>
<keyword evidence="1" id="KW-0723">Serine/threonine-protein kinase</keyword>
<dbReference type="Pfam" id="PF07714">
    <property type="entry name" value="PK_Tyr_Ser-Thr"/>
    <property type="match status" value="3"/>
</dbReference>
<evidence type="ECO:0000256" key="6">
    <source>
        <dbReference type="ARBA" id="ARBA00022840"/>
    </source>
</evidence>
<evidence type="ECO:0000256" key="5">
    <source>
        <dbReference type="ARBA" id="ARBA00022777"/>
    </source>
</evidence>
<dbReference type="Gene3D" id="2.60.120.430">
    <property type="entry name" value="Galactose-binding lectin"/>
    <property type="match status" value="2"/>
</dbReference>
<name>A0AAW2WLH0_SESRA</name>
<dbReference type="PROSITE" id="PS50011">
    <property type="entry name" value="PROTEIN_KINASE_DOM"/>
    <property type="match status" value="3"/>
</dbReference>